<dbReference type="RefSeq" id="WP_025070776.1">
    <property type="nucleotide sequence ID" value="NZ_FUXK01000005.1"/>
</dbReference>
<evidence type="ECO:0000313" key="1">
    <source>
        <dbReference type="EMBL" id="SJZ61700.1"/>
    </source>
</evidence>
<dbReference type="STRING" id="28136.SAMN02745202_00617"/>
<dbReference type="Gene3D" id="3.40.190.10">
    <property type="entry name" value="Periplasmic binding protein-like II"/>
    <property type="match status" value="1"/>
</dbReference>
<dbReference type="Proteomes" id="UP000190065">
    <property type="component" value="Unassembled WGS sequence"/>
</dbReference>
<organism evidence="1 2">
    <name type="scientific">Segatella oulorum</name>
    <dbReference type="NCBI Taxonomy" id="28136"/>
    <lineage>
        <taxon>Bacteria</taxon>
        <taxon>Pseudomonadati</taxon>
        <taxon>Bacteroidota</taxon>
        <taxon>Bacteroidia</taxon>
        <taxon>Bacteroidales</taxon>
        <taxon>Prevotellaceae</taxon>
        <taxon>Segatella</taxon>
    </lineage>
</organism>
<dbReference type="PROSITE" id="PS51257">
    <property type="entry name" value="PROKAR_LIPOPROTEIN"/>
    <property type="match status" value="1"/>
</dbReference>
<dbReference type="EMBL" id="FUXK01000005">
    <property type="protein sequence ID" value="SJZ61700.1"/>
    <property type="molecule type" value="Genomic_DNA"/>
</dbReference>
<name>A0A1T4M3X2_9BACT</name>
<evidence type="ECO:0000313" key="2">
    <source>
        <dbReference type="Proteomes" id="UP000190065"/>
    </source>
</evidence>
<protein>
    <submittedName>
        <fullName evidence="1">NitT/TauT family transport system substrate-binding protein</fullName>
    </submittedName>
</protein>
<sequence>MKKQSLFFGWNISALLGAVLLLAACGLSEHERQRLSQVERMRLQREDSLALKIAVLPTLDCLPLYVMKAHQLYDTAQLDLRLKPYLAQMDCDTAFRNRRVEGMVSDLVRTERLKQQGIGVDYLTATNAYWQLYTNRLARLRRLNQLGDKMVAMTRFSATDYLTNRTLDTVKTRAQVFRVQFNNVLIRLDMLLNNEIDALWLTEPQATKARILGNPMLRDSRDFKVALGVLALRTAGVSDARRKAQLAAFVKGYNRACDSLNQRGLQAYADVIARQCKADKATLQALPKLHYSHIAPPRQQDIAVAAHAFKD</sequence>
<dbReference type="eggNOG" id="COG0715">
    <property type="taxonomic scope" value="Bacteria"/>
</dbReference>
<proteinExistence type="predicted"/>
<gene>
    <name evidence="1" type="ORF">SAMN02745202_00617</name>
</gene>
<accession>A0A1T4M3X2</accession>
<dbReference type="AlphaFoldDB" id="A0A1T4M3X2"/>
<dbReference type="SUPFAM" id="SSF53850">
    <property type="entry name" value="Periplasmic binding protein-like II"/>
    <property type="match status" value="1"/>
</dbReference>
<reference evidence="1 2" key="1">
    <citation type="submission" date="2017-02" db="EMBL/GenBank/DDBJ databases">
        <authorList>
            <person name="Peterson S.W."/>
        </authorList>
    </citation>
    <scope>NUCLEOTIDE SEQUENCE [LARGE SCALE GENOMIC DNA]</scope>
    <source>
        <strain evidence="1 2">ATCC 43324</strain>
    </source>
</reference>